<feature type="transmembrane region" description="Helical" evidence="12">
    <location>
        <begin position="96"/>
        <end position="117"/>
    </location>
</feature>
<dbReference type="InterPro" id="IPR000568">
    <property type="entry name" value="ATP_synth_F0_asu"/>
</dbReference>
<keyword evidence="9 12" id="KW-0472">Membrane</keyword>
<dbReference type="GeneID" id="31220626"/>
<dbReference type="GO" id="GO:0046933">
    <property type="term" value="F:proton-transporting ATP synthase activity, rotational mechanism"/>
    <property type="evidence" value="ECO:0007669"/>
    <property type="project" value="TreeGrafter"/>
</dbReference>
<dbReference type="Pfam" id="PF00119">
    <property type="entry name" value="ATP-synt_A"/>
    <property type="match status" value="1"/>
</dbReference>
<dbReference type="NCBIfam" id="TIGR01131">
    <property type="entry name" value="ATP_synt_6_or_A"/>
    <property type="match status" value="1"/>
</dbReference>
<feature type="transmembrane region" description="Helical" evidence="12">
    <location>
        <begin position="156"/>
        <end position="175"/>
    </location>
</feature>
<reference evidence="13" key="1">
    <citation type="submission" date="2016-04" db="EMBL/GenBank/DDBJ databases">
        <authorList>
            <person name="Evans L.H."/>
            <person name="Alamgir A."/>
            <person name="Owens N."/>
            <person name="Weber N.D."/>
            <person name="Virtaneva K."/>
            <person name="Barbian K."/>
            <person name="Babar A."/>
            <person name="Rosenke K."/>
        </authorList>
    </citation>
    <scope>NUCLEOTIDE SEQUENCE</scope>
</reference>
<evidence type="ECO:0000256" key="11">
    <source>
        <dbReference type="RuleBase" id="RU004450"/>
    </source>
</evidence>
<accession>A0A1S5XVX1</accession>
<evidence type="ECO:0000256" key="12">
    <source>
        <dbReference type="SAM" id="Phobius"/>
    </source>
</evidence>
<dbReference type="AlphaFoldDB" id="A0A1S5XVX1"/>
<geneLocation type="mitochondrion" evidence="13"/>
<feature type="transmembrane region" description="Helical" evidence="12">
    <location>
        <begin position="182"/>
        <end position="211"/>
    </location>
</feature>
<feature type="transmembrane region" description="Helical" evidence="12">
    <location>
        <begin position="65"/>
        <end position="90"/>
    </location>
</feature>
<evidence type="ECO:0000256" key="10">
    <source>
        <dbReference type="ARBA" id="ARBA00023310"/>
    </source>
</evidence>
<feature type="transmembrane region" description="Helical" evidence="12">
    <location>
        <begin position="129"/>
        <end position="150"/>
    </location>
</feature>
<gene>
    <name evidence="13" type="primary">atp6</name>
</gene>
<organism evidence="13">
    <name type="scientific">Rhinotergum shaoguanense</name>
    <dbReference type="NCBI Taxonomy" id="1452699"/>
    <lineage>
        <taxon>Eukaryota</taxon>
        <taxon>Metazoa</taxon>
        <taxon>Ecdysozoa</taxon>
        <taxon>Arthropoda</taxon>
        <taxon>Chelicerata</taxon>
        <taxon>Arachnida</taxon>
        <taxon>Acari</taxon>
        <taxon>Acariformes</taxon>
        <taxon>Trombidiformes</taxon>
        <taxon>Prostigmata</taxon>
        <taxon>Eupodina</taxon>
        <taxon>Eriophyoidea</taxon>
        <taxon>Diptilomiopidae</taxon>
        <taxon>Rhinotergum</taxon>
    </lineage>
</organism>
<sequence length="214" mass="25036">MMSLFNSFDMFFTPMLWMISFFIVLLIGSKIFKTNFMSFLEIVIFKELEKFFLSLKMKSYNKGMVTIFLTLFLFLFVLNFSSVLSFNFALTSQVSVVLFLGLTSWLSFIMFFNFNCWKGFISHCIPEGTPMYLIWFLFIIELISNSIRPITVTVRLVANILAGHLLMILLSQLVFQLNLCFLFYLVLNLVEIFVSLIQAYIFSTMLTLYYADVN</sequence>
<evidence type="ECO:0000256" key="4">
    <source>
        <dbReference type="ARBA" id="ARBA00022547"/>
    </source>
</evidence>
<name>A0A1S5XVX1_9ACAR</name>
<protein>
    <recommendedName>
        <fullName evidence="11">ATP synthase subunit a</fullName>
    </recommendedName>
</protein>
<dbReference type="RefSeq" id="YP_009351810.1">
    <property type="nucleotide sequence ID" value="NC_034150.1"/>
</dbReference>
<keyword evidence="7 12" id="KW-1133">Transmembrane helix</keyword>
<dbReference type="EMBL" id="KX027361">
    <property type="protein sequence ID" value="AQQ72849.1"/>
    <property type="molecule type" value="Genomic_DNA"/>
</dbReference>
<keyword evidence="10" id="KW-0066">ATP synthesis</keyword>
<dbReference type="Gene3D" id="1.20.120.220">
    <property type="entry name" value="ATP synthase, F0 complex, subunit A"/>
    <property type="match status" value="1"/>
</dbReference>
<evidence type="ECO:0000256" key="7">
    <source>
        <dbReference type="ARBA" id="ARBA00022989"/>
    </source>
</evidence>
<keyword evidence="4" id="KW-0138">CF(0)</keyword>
<keyword evidence="13" id="KW-0496">Mitochondrion</keyword>
<evidence type="ECO:0000256" key="8">
    <source>
        <dbReference type="ARBA" id="ARBA00023065"/>
    </source>
</evidence>
<evidence type="ECO:0000256" key="6">
    <source>
        <dbReference type="ARBA" id="ARBA00022781"/>
    </source>
</evidence>
<dbReference type="PROSITE" id="PS00449">
    <property type="entry name" value="ATPASE_A"/>
    <property type="match status" value="1"/>
</dbReference>
<dbReference type="InterPro" id="IPR045083">
    <property type="entry name" value="ATP_synth_F0_asu_bact/mt"/>
</dbReference>
<reference evidence="13" key="2">
    <citation type="journal article" date="2017" name="Mol. Phylogenet. Evol.">
        <title>The phylogenetic position of eriophyoid mites (superfamily Eriophyoidea) in Acariformes inferred from the sequences of mitochondrial genomes and nuclear small subunit (18S) rRNA gene.</title>
        <authorList>
            <person name="Xue X.F."/>
            <person name="Dong Y."/>
            <person name="Deng W."/>
            <person name="Hong X.Y."/>
            <person name="Shao R."/>
        </authorList>
    </citation>
    <scope>NUCLEOTIDE SEQUENCE</scope>
</reference>
<keyword evidence="6" id="KW-0375">Hydrogen ion transport</keyword>
<evidence type="ECO:0000256" key="5">
    <source>
        <dbReference type="ARBA" id="ARBA00022692"/>
    </source>
</evidence>
<keyword evidence="3" id="KW-0813">Transport</keyword>
<dbReference type="PANTHER" id="PTHR11410:SF0">
    <property type="entry name" value="ATP SYNTHASE SUBUNIT A"/>
    <property type="match status" value="1"/>
</dbReference>
<dbReference type="InterPro" id="IPR035908">
    <property type="entry name" value="F0_ATP_A_sf"/>
</dbReference>
<proteinExistence type="inferred from homology"/>
<evidence type="ECO:0000256" key="2">
    <source>
        <dbReference type="ARBA" id="ARBA00006810"/>
    </source>
</evidence>
<dbReference type="SUPFAM" id="SSF81336">
    <property type="entry name" value="F1F0 ATP synthase subunit A"/>
    <property type="match status" value="1"/>
</dbReference>
<evidence type="ECO:0000313" key="13">
    <source>
        <dbReference type="EMBL" id="AQQ72849.1"/>
    </source>
</evidence>
<dbReference type="GO" id="GO:0005743">
    <property type="term" value="C:mitochondrial inner membrane"/>
    <property type="evidence" value="ECO:0007669"/>
    <property type="project" value="UniProtKB-SubCell"/>
</dbReference>
<keyword evidence="8" id="KW-0406">Ion transport</keyword>
<dbReference type="PANTHER" id="PTHR11410">
    <property type="entry name" value="ATP SYNTHASE SUBUNIT A"/>
    <property type="match status" value="1"/>
</dbReference>
<evidence type="ECO:0000256" key="3">
    <source>
        <dbReference type="ARBA" id="ARBA00022448"/>
    </source>
</evidence>
<comment type="similarity">
    <text evidence="2">Belongs to the ATPase A chain family.</text>
</comment>
<dbReference type="PRINTS" id="PR00123">
    <property type="entry name" value="ATPASEA"/>
</dbReference>
<dbReference type="GO" id="GO:0045259">
    <property type="term" value="C:proton-transporting ATP synthase complex"/>
    <property type="evidence" value="ECO:0007669"/>
    <property type="project" value="UniProtKB-KW"/>
</dbReference>
<evidence type="ECO:0000256" key="9">
    <source>
        <dbReference type="ARBA" id="ARBA00023136"/>
    </source>
</evidence>
<evidence type="ECO:0000256" key="1">
    <source>
        <dbReference type="ARBA" id="ARBA00004141"/>
    </source>
</evidence>
<dbReference type="InterPro" id="IPR023011">
    <property type="entry name" value="ATP_synth_F0_asu_AS"/>
</dbReference>
<feature type="transmembrane region" description="Helical" evidence="12">
    <location>
        <begin position="12"/>
        <end position="32"/>
    </location>
</feature>
<keyword evidence="5 12" id="KW-0812">Transmembrane</keyword>
<dbReference type="CDD" id="cd00310">
    <property type="entry name" value="ATP-synt_Fo_a_6"/>
    <property type="match status" value="1"/>
</dbReference>
<comment type="subcellular location">
    <subcellularLocation>
        <location evidence="1">Membrane</location>
        <topology evidence="1">Multi-pass membrane protein</topology>
    </subcellularLocation>
    <subcellularLocation>
        <location evidence="11">Mitochondrion inner membrane</location>
        <topology evidence="11">Multi-pass membrane protein</topology>
    </subcellularLocation>
</comment>